<gene>
    <name evidence="1" type="ORF">L0P03_21840</name>
</gene>
<dbReference type="RefSeq" id="WP_238008955.1">
    <property type="nucleotide sequence ID" value="NZ_JAKNDN010000173.1"/>
</dbReference>
<dbReference type="Proteomes" id="UP001199750">
    <property type="component" value="Unassembled WGS sequence"/>
</dbReference>
<sequence>MAFTMMQEIAHKVILHVAAAHSTQAVVAHRLDYTPTVVIVQRGGLPGVAAQYTRFRRGQLTRDQRVVRRG</sequence>
<reference evidence="1" key="1">
    <citation type="submission" date="2022-01" db="EMBL/GenBank/DDBJ databases">
        <title>Collection of gut derived symbiotic bacterial strains cultured from healthy donors.</title>
        <authorList>
            <person name="Lin H."/>
            <person name="Kohout C."/>
            <person name="Waligurski E."/>
            <person name="Pamer E.G."/>
        </authorList>
    </citation>
    <scope>NUCLEOTIDE SEQUENCE</scope>
    <source>
        <strain evidence="1">DFI.1.149</strain>
    </source>
</reference>
<organism evidence="1 2">
    <name type="scientific">Odoribacter splanchnicus</name>
    <dbReference type="NCBI Taxonomy" id="28118"/>
    <lineage>
        <taxon>Bacteria</taxon>
        <taxon>Pseudomonadati</taxon>
        <taxon>Bacteroidota</taxon>
        <taxon>Bacteroidia</taxon>
        <taxon>Bacteroidales</taxon>
        <taxon>Odoribacteraceae</taxon>
        <taxon>Odoribacter</taxon>
    </lineage>
</organism>
<evidence type="ECO:0000313" key="2">
    <source>
        <dbReference type="Proteomes" id="UP001199750"/>
    </source>
</evidence>
<accession>A0AAW5CNS0</accession>
<proteinExistence type="predicted"/>
<dbReference type="EMBL" id="JAKNDN010000173">
    <property type="protein sequence ID" value="MCG4962454.1"/>
    <property type="molecule type" value="Genomic_DNA"/>
</dbReference>
<evidence type="ECO:0000313" key="1">
    <source>
        <dbReference type="EMBL" id="MCG4962454.1"/>
    </source>
</evidence>
<comment type="caution">
    <text evidence="1">The sequence shown here is derived from an EMBL/GenBank/DDBJ whole genome shotgun (WGS) entry which is preliminary data.</text>
</comment>
<protein>
    <submittedName>
        <fullName evidence="1">Uncharacterized protein</fullName>
    </submittedName>
</protein>
<feature type="non-terminal residue" evidence="1">
    <location>
        <position position="70"/>
    </location>
</feature>
<dbReference type="AlphaFoldDB" id="A0AAW5CNS0"/>
<name>A0AAW5CNS0_9BACT</name>